<dbReference type="EMBL" id="CADCWG010000027">
    <property type="protein sequence ID" value="CAA9537775.1"/>
    <property type="molecule type" value="Genomic_DNA"/>
</dbReference>
<feature type="compositionally biased region" description="Basic and acidic residues" evidence="1">
    <location>
        <begin position="135"/>
        <end position="145"/>
    </location>
</feature>
<feature type="region of interest" description="Disordered" evidence="1">
    <location>
        <begin position="1"/>
        <end position="145"/>
    </location>
</feature>
<evidence type="ECO:0000256" key="1">
    <source>
        <dbReference type="SAM" id="MobiDB-lite"/>
    </source>
</evidence>
<gene>
    <name evidence="2" type="ORF">AVDCRST_MAG49-453</name>
</gene>
<dbReference type="AlphaFoldDB" id="A0A6J4U3Z9"/>
<name>A0A6J4U3Z9_9BACT</name>
<proteinExistence type="predicted"/>
<accession>A0A6J4U3Z9</accession>
<reference evidence="2" key="1">
    <citation type="submission" date="2020-02" db="EMBL/GenBank/DDBJ databases">
        <authorList>
            <person name="Meier V. D."/>
        </authorList>
    </citation>
    <scope>NUCLEOTIDE SEQUENCE</scope>
    <source>
        <strain evidence="2">AVDCRST_MAG49</strain>
    </source>
</reference>
<organism evidence="2">
    <name type="scientific">uncultured Thermomicrobiales bacterium</name>
    <dbReference type="NCBI Taxonomy" id="1645740"/>
    <lineage>
        <taxon>Bacteria</taxon>
        <taxon>Pseudomonadati</taxon>
        <taxon>Thermomicrobiota</taxon>
        <taxon>Thermomicrobia</taxon>
        <taxon>Thermomicrobiales</taxon>
        <taxon>environmental samples</taxon>
    </lineage>
</organism>
<protein>
    <submittedName>
        <fullName evidence="2">Uncharacterized protein</fullName>
    </submittedName>
</protein>
<evidence type="ECO:0000313" key="2">
    <source>
        <dbReference type="EMBL" id="CAA9537775.1"/>
    </source>
</evidence>
<sequence length="145" mass="15459">MERRGPSRSGQGDGEPWPRPRHSLTARPSAGTRDAVGPEPRAAFGEPLGLALVGRRPHRGVVGSLFRPLRRQRDEPADASRALPRRRRGTNSHDPVSRSSAGSSGIGGRRFRKKGPSPSMSTHAIPADGIVARAGADRGMGHDQP</sequence>